<reference evidence="7 8" key="1">
    <citation type="submission" date="2019-09" db="EMBL/GenBank/DDBJ databases">
        <title>Pimelobacter sp. isolated from Paulinella.</title>
        <authorList>
            <person name="Jeong S.E."/>
        </authorList>
    </citation>
    <scope>NUCLEOTIDE SEQUENCE [LARGE SCALE GENOMIC DNA]</scope>
    <source>
        <strain evidence="7 8">Pch-N</strain>
    </source>
</reference>
<gene>
    <name evidence="7" type="ORF">F9L07_13830</name>
</gene>
<dbReference type="PROSITE" id="PS50977">
    <property type="entry name" value="HTH_TETR_2"/>
    <property type="match status" value="1"/>
</dbReference>
<organism evidence="7 8">
    <name type="scientific">Nocardioides simplex</name>
    <name type="common">Arthrobacter simplex</name>
    <dbReference type="NCBI Taxonomy" id="2045"/>
    <lineage>
        <taxon>Bacteria</taxon>
        <taxon>Bacillati</taxon>
        <taxon>Actinomycetota</taxon>
        <taxon>Actinomycetes</taxon>
        <taxon>Propionibacteriales</taxon>
        <taxon>Nocardioidaceae</taxon>
        <taxon>Pimelobacter</taxon>
    </lineage>
</organism>
<dbReference type="InterPro" id="IPR050109">
    <property type="entry name" value="HTH-type_TetR-like_transc_reg"/>
</dbReference>
<dbReference type="RefSeq" id="WP_151580139.1">
    <property type="nucleotide sequence ID" value="NZ_WBVM01000001.1"/>
</dbReference>
<name>A0A7J5E411_NOCSI</name>
<evidence type="ECO:0000256" key="2">
    <source>
        <dbReference type="ARBA" id="ARBA00023015"/>
    </source>
</evidence>
<dbReference type="SUPFAM" id="SSF48498">
    <property type="entry name" value="Tetracyclin repressor-like, C-terminal domain"/>
    <property type="match status" value="1"/>
</dbReference>
<dbReference type="PANTHER" id="PTHR30055">
    <property type="entry name" value="HTH-TYPE TRANSCRIPTIONAL REGULATOR RUTR"/>
    <property type="match status" value="1"/>
</dbReference>
<dbReference type="PANTHER" id="PTHR30055:SF226">
    <property type="entry name" value="HTH-TYPE TRANSCRIPTIONAL REGULATOR PKSA"/>
    <property type="match status" value="1"/>
</dbReference>
<dbReference type="Pfam" id="PF13977">
    <property type="entry name" value="TetR_C_6"/>
    <property type="match status" value="1"/>
</dbReference>
<keyword evidence="3 5" id="KW-0238">DNA-binding</keyword>
<dbReference type="Gene3D" id="1.10.357.10">
    <property type="entry name" value="Tetracycline Repressor, domain 2"/>
    <property type="match status" value="1"/>
</dbReference>
<keyword evidence="2" id="KW-0805">Transcription regulation</keyword>
<dbReference type="EMBL" id="WBVM01000001">
    <property type="protein sequence ID" value="KAB2812807.1"/>
    <property type="molecule type" value="Genomic_DNA"/>
</dbReference>
<accession>A0A7J5E411</accession>
<dbReference type="InterPro" id="IPR036271">
    <property type="entry name" value="Tet_transcr_reg_TetR-rel_C_sf"/>
</dbReference>
<dbReference type="GO" id="GO:0003700">
    <property type="term" value="F:DNA-binding transcription factor activity"/>
    <property type="evidence" value="ECO:0007669"/>
    <property type="project" value="TreeGrafter"/>
</dbReference>
<feature type="domain" description="HTH tetR-type" evidence="6">
    <location>
        <begin position="8"/>
        <end position="68"/>
    </location>
</feature>
<dbReference type="GO" id="GO:0000976">
    <property type="term" value="F:transcription cis-regulatory region binding"/>
    <property type="evidence" value="ECO:0007669"/>
    <property type="project" value="TreeGrafter"/>
</dbReference>
<dbReference type="InterPro" id="IPR039538">
    <property type="entry name" value="BetI_C"/>
</dbReference>
<keyword evidence="1" id="KW-0678">Repressor</keyword>
<dbReference type="InterPro" id="IPR009057">
    <property type="entry name" value="Homeodomain-like_sf"/>
</dbReference>
<keyword evidence="4" id="KW-0804">Transcription</keyword>
<proteinExistence type="predicted"/>
<dbReference type="SUPFAM" id="SSF46689">
    <property type="entry name" value="Homeodomain-like"/>
    <property type="match status" value="1"/>
</dbReference>
<evidence type="ECO:0000313" key="7">
    <source>
        <dbReference type="EMBL" id="KAB2812807.1"/>
    </source>
</evidence>
<evidence type="ECO:0000256" key="1">
    <source>
        <dbReference type="ARBA" id="ARBA00022491"/>
    </source>
</evidence>
<dbReference type="AlphaFoldDB" id="A0A7J5E411"/>
<protein>
    <submittedName>
        <fullName evidence="7">TetR family transcriptional regulator</fullName>
    </submittedName>
</protein>
<feature type="DNA-binding region" description="H-T-H motif" evidence="5">
    <location>
        <begin position="31"/>
        <end position="50"/>
    </location>
</feature>
<evidence type="ECO:0000256" key="3">
    <source>
        <dbReference type="ARBA" id="ARBA00023125"/>
    </source>
</evidence>
<comment type="caution">
    <text evidence="7">The sequence shown here is derived from an EMBL/GenBank/DDBJ whole genome shotgun (WGS) entry which is preliminary data.</text>
</comment>
<evidence type="ECO:0000256" key="4">
    <source>
        <dbReference type="ARBA" id="ARBA00023163"/>
    </source>
</evidence>
<dbReference type="Proteomes" id="UP000449906">
    <property type="component" value="Unassembled WGS sequence"/>
</dbReference>
<evidence type="ECO:0000256" key="5">
    <source>
        <dbReference type="PROSITE-ProRule" id="PRU00335"/>
    </source>
</evidence>
<dbReference type="InterPro" id="IPR001647">
    <property type="entry name" value="HTH_TetR"/>
</dbReference>
<sequence length="200" mass="21869">MPRTIDHEARRARIGEAVWRLVLREGVGAVSLRTVAAEADLVLGSLRHSFPTKAELLAFAMRLAHERAAARVARHDAEPDPRRRVDGALHELLPLDDERTVEMRVHLALMAEGPRHAELTALSDAAHDAIAGLCRRCLDELRDAGLVAGRRDLAREAVTLHGLVDGLALHAMQDAARRPAAVRALADHLDALATEPPRRP</sequence>
<evidence type="ECO:0000313" key="8">
    <source>
        <dbReference type="Proteomes" id="UP000449906"/>
    </source>
</evidence>
<evidence type="ECO:0000259" key="6">
    <source>
        <dbReference type="PROSITE" id="PS50977"/>
    </source>
</evidence>